<dbReference type="EMBL" id="JBAMMX010000021">
    <property type="protein sequence ID" value="KAK6919344.1"/>
    <property type="molecule type" value="Genomic_DNA"/>
</dbReference>
<comment type="similarity">
    <text evidence="2 11">Belongs to the BCAP29/BCAP31 family.</text>
</comment>
<evidence type="ECO:0000256" key="11">
    <source>
        <dbReference type="RuleBase" id="RU367026"/>
    </source>
</evidence>
<keyword evidence="6 11" id="KW-0256">Endoplasmic reticulum</keyword>
<evidence type="ECO:0000256" key="8">
    <source>
        <dbReference type="ARBA" id="ARBA00022989"/>
    </source>
</evidence>
<protein>
    <recommendedName>
        <fullName evidence="11">Endoplasmic reticulum transmembrane protein</fullName>
    </recommendedName>
</protein>
<evidence type="ECO:0000313" key="13">
    <source>
        <dbReference type="EMBL" id="KAK6919344.1"/>
    </source>
</evidence>
<feature type="transmembrane region" description="Helical" evidence="11">
    <location>
        <begin position="84"/>
        <end position="104"/>
    </location>
</feature>
<evidence type="ECO:0000256" key="3">
    <source>
        <dbReference type="ARBA" id="ARBA00022448"/>
    </source>
</evidence>
<evidence type="ECO:0000256" key="1">
    <source>
        <dbReference type="ARBA" id="ARBA00004477"/>
    </source>
</evidence>
<keyword evidence="5" id="KW-0053">Apoptosis</keyword>
<proteinExistence type="inferred from homology"/>
<evidence type="ECO:0000256" key="6">
    <source>
        <dbReference type="ARBA" id="ARBA00022824"/>
    </source>
</evidence>
<dbReference type="AlphaFoldDB" id="A0AAN8URP1"/>
<dbReference type="GO" id="GO:0006888">
    <property type="term" value="P:endoplasmic reticulum to Golgi vesicle-mediated transport"/>
    <property type="evidence" value="ECO:0007669"/>
    <property type="project" value="UniProtKB-UniRule"/>
</dbReference>
<evidence type="ECO:0000256" key="10">
    <source>
        <dbReference type="ARBA" id="ARBA00023136"/>
    </source>
</evidence>
<accession>A0AAN8URP1</accession>
<comment type="function">
    <text evidence="11">May play a role in anterograde transport of membrane proteins from the endoplasmic reticulum to the Golgi.</text>
</comment>
<dbReference type="GO" id="GO:0005789">
    <property type="term" value="C:endoplasmic reticulum membrane"/>
    <property type="evidence" value="ECO:0007669"/>
    <property type="project" value="UniProtKB-SubCell"/>
</dbReference>
<keyword evidence="7 11" id="KW-0653">Protein transport</keyword>
<keyword evidence="10 11" id="KW-0472">Membrane</keyword>
<keyword evidence="4 11" id="KW-0812">Transmembrane</keyword>
<dbReference type="GO" id="GO:0070973">
    <property type="term" value="P:protein localization to endoplasmic reticulum exit site"/>
    <property type="evidence" value="ECO:0007669"/>
    <property type="project" value="UniProtKB-UniRule"/>
</dbReference>
<feature type="coiled-coil region" evidence="12">
    <location>
        <begin position="107"/>
        <end position="183"/>
    </location>
</feature>
<keyword evidence="3 11" id="KW-0813">Transport</keyword>
<evidence type="ECO:0000256" key="9">
    <source>
        <dbReference type="ARBA" id="ARBA00023054"/>
    </source>
</evidence>
<organism evidence="13 14">
    <name type="scientific">Dillenia turbinata</name>
    <dbReference type="NCBI Taxonomy" id="194707"/>
    <lineage>
        <taxon>Eukaryota</taxon>
        <taxon>Viridiplantae</taxon>
        <taxon>Streptophyta</taxon>
        <taxon>Embryophyta</taxon>
        <taxon>Tracheophyta</taxon>
        <taxon>Spermatophyta</taxon>
        <taxon>Magnoliopsida</taxon>
        <taxon>eudicotyledons</taxon>
        <taxon>Gunneridae</taxon>
        <taxon>Pentapetalae</taxon>
        <taxon>Dilleniales</taxon>
        <taxon>Dilleniaceae</taxon>
        <taxon>Dillenia</taxon>
    </lineage>
</organism>
<evidence type="ECO:0000256" key="4">
    <source>
        <dbReference type="ARBA" id="ARBA00022692"/>
    </source>
</evidence>
<evidence type="ECO:0000256" key="2">
    <source>
        <dbReference type="ARBA" id="ARBA00007956"/>
    </source>
</evidence>
<dbReference type="Gene3D" id="1.20.5.110">
    <property type="match status" value="1"/>
</dbReference>
<comment type="subcellular location">
    <subcellularLocation>
        <location evidence="1 11">Endoplasmic reticulum membrane</location>
        <topology evidence="1 11">Multi-pass membrane protein</topology>
    </subcellularLocation>
</comment>
<name>A0AAN8URP1_9MAGN</name>
<keyword evidence="11" id="KW-0931">ER-Golgi transport</keyword>
<evidence type="ECO:0000256" key="7">
    <source>
        <dbReference type="ARBA" id="ARBA00022927"/>
    </source>
</evidence>
<evidence type="ECO:0000313" key="14">
    <source>
        <dbReference type="Proteomes" id="UP001370490"/>
    </source>
</evidence>
<feature type="transmembrane region" description="Helical" evidence="11">
    <location>
        <begin position="6"/>
        <end position="22"/>
    </location>
</feature>
<gene>
    <name evidence="13" type="ORF">RJ641_015248</name>
</gene>
<dbReference type="PANTHER" id="PTHR12701">
    <property type="entry name" value="BCR-ASSOCIATED PROTEIN, BAP"/>
    <property type="match status" value="1"/>
</dbReference>
<feature type="transmembrane region" description="Helical" evidence="11">
    <location>
        <begin position="43"/>
        <end position="64"/>
    </location>
</feature>
<dbReference type="Proteomes" id="UP001370490">
    <property type="component" value="Unassembled WGS sequence"/>
</dbReference>
<evidence type="ECO:0000256" key="12">
    <source>
        <dbReference type="SAM" id="Coils"/>
    </source>
</evidence>
<dbReference type="PANTHER" id="PTHR12701:SF18">
    <property type="entry name" value="ENDOPLASMIC RETICULUM TRANSMEMBRANE PROTEIN"/>
    <property type="match status" value="1"/>
</dbReference>
<reference evidence="13 14" key="1">
    <citation type="submission" date="2023-12" db="EMBL/GenBank/DDBJ databases">
        <title>A high-quality genome assembly for Dillenia turbinata (Dilleniales).</title>
        <authorList>
            <person name="Chanderbali A."/>
        </authorList>
    </citation>
    <scope>NUCLEOTIDE SEQUENCE [LARGE SCALE GENOMIC DNA]</scope>
    <source>
        <strain evidence="13">LSX21</strain>
        <tissue evidence="13">Leaf</tissue>
    </source>
</reference>
<keyword evidence="8 11" id="KW-1133">Transmembrane helix</keyword>
<dbReference type="InterPro" id="IPR008417">
    <property type="entry name" value="BAP29/BAP31"/>
</dbReference>
<evidence type="ECO:0000256" key="5">
    <source>
        <dbReference type="ARBA" id="ARBA00022703"/>
    </source>
</evidence>
<dbReference type="FunFam" id="1.20.5.110:FF:000011">
    <property type="entry name" value="B-cell receptor-associated protein 29"/>
    <property type="match status" value="1"/>
</dbReference>
<keyword evidence="9 12" id="KW-0175">Coiled coil</keyword>
<comment type="caution">
    <text evidence="13">The sequence shown here is derived from an EMBL/GenBank/DDBJ whole genome shotgun (WGS) entry which is preliminary data.</text>
</comment>
<dbReference type="GO" id="GO:0006886">
    <property type="term" value="P:intracellular protein transport"/>
    <property type="evidence" value="ECO:0007669"/>
    <property type="project" value="UniProtKB-UniRule"/>
</dbReference>
<sequence length="221" mass="25056">MIYLLYTLIGIEALVMVTLSFKTPLRKLMILGLDRAKQGRGPIMVKTVAATVLVVMMTSVYGIIGIQHRFLETGSTNPTDMILFGQHLLEASLMGFLLFLGLMIDRVHHYIRELRILRKTMEAVKQQNLASDHKKDQSEEQIKALSKEITKLKRRIEELESECETKAKEAKAAEANSSALKKQSDGFLLEYDRLLEDNQHLRNQLRAIDGSLSQSDNKKNA</sequence>
<keyword evidence="14" id="KW-1185">Reference proteome</keyword>